<evidence type="ECO:0000256" key="1">
    <source>
        <dbReference type="SAM" id="MobiDB-lite"/>
    </source>
</evidence>
<dbReference type="Gramene" id="Kaladp0047s0259.1.v1.1">
    <property type="protein sequence ID" value="Kaladp0047s0259.1.v1.1"/>
    <property type="gene ID" value="Kaladp0047s0259.v1.1"/>
</dbReference>
<dbReference type="EnsemblPlants" id="Kaladp0047s0259.1.v1.1">
    <property type="protein sequence ID" value="Kaladp0047s0259.1.v1.1"/>
    <property type="gene ID" value="Kaladp0047s0259.v1.1"/>
</dbReference>
<dbReference type="Proteomes" id="UP000594263">
    <property type="component" value="Unplaced"/>
</dbReference>
<dbReference type="Gramene" id="Kaladp0047s0259.2.v1.1">
    <property type="protein sequence ID" value="Kaladp0047s0259.2.v1.1"/>
    <property type="gene ID" value="Kaladp0047s0259.v1.1"/>
</dbReference>
<organism evidence="3 4">
    <name type="scientific">Kalanchoe fedtschenkoi</name>
    <name type="common">Lavender scallops</name>
    <name type="synonym">South American air plant</name>
    <dbReference type="NCBI Taxonomy" id="63787"/>
    <lineage>
        <taxon>Eukaryota</taxon>
        <taxon>Viridiplantae</taxon>
        <taxon>Streptophyta</taxon>
        <taxon>Embryophyta</taxon>
        <taxon>Tracheophyta</taxon>
        <taxon>Spermatophyta</taxon>
        <taxon>Magnoliopsida</taxon>
        <taxon>eudicotyledons</taxon>
        <taxon>Gunneridae</taxon>
        <taxon>Pentapetalae</taxon>
        <taxon>Saxifragales</taxon>
        <taxon>Crassulaceae</taxon>
        <taxon>Kalanchoe</taxon>
    </lineage>
</organism>
<dbReference type="Gene3D" id="2.30.30.100">
    <property type="match status" value="1"/>
</dbReference>
<feature type="compositionally biased region" description="Basic and acidic residues" evidence="1">
    <location>
        <begin position="18"/>
        <end position="34"/>
    </location>
</feature>
<keyword evidence="4" id="KW-1185">Reference proteome</keyword>
<dbReference type="Gramene" id="Kaladp0047s0259.8.v1.1">
    <property type="protein sequence ID" value="Kaladp0047s0259.8.v1.1"/>
    <property type="gene ID" value="Kaladp0047s0259.v1.1"/>
</dbReference>
<dbReference type="EnsemblPlants" id="Kaladp0047s0259.2.v1.1">
    <property type="protein sequence ID" value="Kaladp0047s0259.2.v1.1"/>
    <property type="gene ID" value="Kaladp0047s0259.v1.1"/>
</dbReference>
<dbReference type="PANTHER" id="PTHR12854:SF7">
    <property type="entry name" value="ATAXIN-2 HOMOLOG"/>
    <property type="match status" value="1"/>
</dbReference>
<evidence type="ECO:0000313" key="3">
    <source>
        <dbReference type="EnsemblPlants" id="Kaladp0047s0259.2.v1.1"/>
    </source>
</evidence>
<dbReference type="GO" id="GO:0034063">
    <property type="term" value="P:stress granule assembly"/>
    <property type="evidence" value="ECO:0007669"/>
    <property type="project" value="TreeGrafter"/>
</dbReference>
<dbReference type="Gramene" id="Kaladp0047s0259.6.v1.1">
    <property type="protein sequence ID" value="Kaladp0047s0259.6.v1.1"/>
    <property type="gene ID" value="Kaladp0047s0259.v1.1"/>
</dbReference>
<dbReference type="OMA" id="PDEDDHQ"/>
<proteinExistence type="predicted"/>
<feature type="region of interest" description="Disordered" evidence="1">
    <location>
        <begin position="1"/>
        <end position="45"/>
    </location>
</feature>
<dbReference type="AlphaFoldDB" id="A0A7N0TXI1"/>
<reference evidence="3" key="1">
    <citation type="submission" date="2021-01" db="UniProtKB">
        <authorList>
            <consortium name="EnsemblPlants"/>
        </authorList>
    </citation>
    <scope>IDENTIFICATION</scope>
</reference>
<dbReference type="GO" id="GO:0010494">
    <property type="term" value="C:cytoplasmic stress granule"/>
    <property type="evidence" value="ECO:0007669"/>
    <property type="project" value="TreeGrafter"/>
</dbReference>
<sequence>MSTQQVIQPRYPIGFGRRKGDRDTSNKSDNKSQSEKLIPSKSTGAVYAGMPGKSLGHSSAARDRLVFLTSCFIGQRVDVQVKNGSIYTGIFHSTNSEEDFGVILKMAQLTKDASHGGQKSVLESASKSPIRTFIIPANELVQVNAKDVPVTSSGMSSDIREVKEKDILIDSYISRSHTGEIERELGRWVPDESDPICSNLDNVFDVPWNRCSYII</sequence>
<dbReference type="InterPro" id="IPR045117">
    <property type="entry name" value="ATXN2-like"/>
</dbReference>
<protein>
    <recommendedName>
        <fullName evidence="2">Ataxin 2 SM domain-containing protein</fullName>
    </recommendedName>
</protein>
<feature type="domain" description="Ataxin 2 SM" evidence="2">
    <location>
        <begin position="62"/>
        <end position="146"/>
    </location>
</feature>
<dbReference type="PANTHER" id="PTHR12854">
    <property type="entry name" value="ATAXIN 2-RELATED"/>
    <property type="match status" value="1"/>
</dbReference>
<dbReference type="EnsemblPlants" id="Kaladp0047s0259.8.v1.1">
    <property type="protein sequence ID" value="Kaladp0047s0259.8.v1.1"/>
    <property type="gene ID" value="Kaladp0047s0259.v1.1"/>
</dbReference>
<accession>A0A7N0TXI1</accession>
<dbReference type="GO" id="GO:0003729">
    <property type="term" value="F:mRNA binding"/>
    <property type="evidence" value="ECO:0007669"/>
    <property type="project" value="TreeGrafter"/>
</dbReference>
<dbReference type="InterPro" id="IPR025852">
    <property type="entry name" value="SM_dom_ATX"/>
</dbReference>
<evidence type="ECO:0000259" key="2">
    <source>
        <dbReference type="Pfam" id="PF14438"/>
    </source>
</evidence>
<name>A0A7N0TXI1_KALFE</name>
<dbReference type="Pfam" id="PF14438">
    <property type="entry name" value="SM-ATX"/>
    <property type="match status" value="1"/>
</dbReference>
<evidence type="ECO:0000313" key="4">
    <source>
        <dbReference type="Proteomes" id="UP000594263"/>
    </source>
</evidence>
<dbReference type="EnsemblPlants" id="Kaladp0047s0259.6.v1.1">
    <property type="protein sequence ID" value="Kaladp0047s0259.6.v1.1"/>
    <property type="gene ID" value="Kaladp0047s0259.v1.1"/>
</dbReference>